<sequence>MAHDQPVKALVLALTDDAAAAVVVINRLKPEALCFVLPEAGKALVETSVQPKIEQMPRRWDWLVIDEPPRFAASYQTIARALPDLLKAWDVQPGDVVVDLTGAPAPIAAALSIVALPWSSRVVSLVPVAADQDGETVDVADRRLLWAQHNPWDEAAAVTRRDGCELFNRGLFPAAAQRFREAEVRVSGGQKPLYRALADLADGYDGWERFHYRQAWDKLKTAVKALEMASLWGGPPGLKTVLAPIKTNAGFLEKLVLDPADVKEWAAADLLAHAGRRLHVSHDPEAAMVALIRALEAFAQRQLFKAHRIKTWDVTPEQLPHALQELCRTCYLEDIDGKHKLPLQAQYRTLAGLGDPLGQAFLRAWPTMKPLLDAANHAVLGHGFEPLKAERVQQLYEVVVKLAGVQESALPKFPTLPL</sequence>
<dbReference type="InterPro" id="IPR054008">
    <property type="entry name" value="Csm6_6H"/>
</dbReference>
<dbReference type="KEGG" id="nmv:NITMOv2_4618"/>
<dbReference type="AlphaFoldDB" id="A0A0K2GJ71"/>
<dbReference type="Pfam" id="PF22205">
    <property type="entry name" value="Csm6_6H"/>
    <property type="match status" value="1"/>
</dbReference>
<dbReference type="NCBIfam" id="TIGR02710">
    <property type="entry name" value="TIGR02710 family CRISPR-associated CARF protein"/>
    <property type="match status" value="1"/>
</dbReference>
<organism evidence="2 3">
    <name type="scientific">Nitrospira moscoviensis</name>
    <dbReference type="NCBI Taxonomy" id="42253"/>
    <lineage>
        <taxon>Bacteria</taxon>
        <taxon>Pseudomonadati</taxon>
        <taxon>Nitrospirota</taxon>
        <taxon>Nitrospiria</taxon>
        <taxon>Nitrospirales</taxon>
        <taxon>Nitrospiraceae</taxon>
        <taxon>Nitrospira</taxon>
    </lineage>
</organism>
<accession>A0A0K2GJ71</accession>
<name>A0A0K2GJ71_NITMO</name>
<dbReference type="OrthoDB" id="9770049at2"/>
<dbReference type="Pfam" id="PF09670">
    <property type="entry name" value="Cas_Cas02710"/>
    <property type="match status" value="1"/>
</dbReference>
<feature type="domain" description="Csm6 6H" evidence="1">
    <location>
        <begin position="160"/>
        <end position="224"/>
    </location>
</feature>
<dbReference type="PATRIC" id="fig|42253.5.peg.4554"/>
<dbReference type="STRING" id="42253.NITMOv2_4618"/>
<gene>
    <name evidence="2" type="ORF">NITMOv2_4618</name>
</gene>
<keyword evidence="3" id="KW-1185">Reference proteome</keyword>
<dbReference type="EMBL" id="CP011801">
    <property type="protein sequence ID" value="ALA60990.1"/>
    <property type="molecule type" value="Genomic_DNA"/>
</dbReference>
<evidence type="ECO:0000313" key="3">
    <source>
        <dbReference type="Proteomes" id="UP000069205"/>
    </source>
</evidence>
<dbReference type="InterPro" id="IPR014082">
    <property type="entry name" value="CRISPR-assoc_prot_Cas02710"/>
</dbReference>
<evidence type="ECO:0000313" key="2">
    <source>
        <dbReference type="EMBL" id="ALA60990.1"/>
    </source>
</evidence>
<protein>
    <recommendedName>
        <fullName evidence="1">Csm6 6H domain-containing protein</fullName>
    </recommendedName>
</protein>
<dbReference type="Proteomes" id="UP000069205">
    <property type="component" value="Chromosome"/>
</dbReference>
<reference evidence="2 3" key="1">
    <citation type="journal article" date="2015" name="Proc. Natl. Acad. Sci. U.S.A.">
        <title>Expanded metabolic versatility of ubiquitous nitrite-oxidizing bacteria from the genus Nitrospira.</title>
        <authorList>
            <person name="Koch H."/>
            <person name="Lucker S."/>
            <person name="Albertsen M."/>
            <person name="Kitzinger K."/>
            <person name="Herbold C."/>
            <person name="Spieck E."/>
            <person name="Nielsen P.H."/>
            <person name="Wagner M."/>
            <person name="Daims H."/>
        </authorList>
    </citation>
    <scope>NUCLEOTIDE SEQUENCE [LARGE SCALE GENOMIC DNA]</scope>
    <source>
        <strain evidence="2 3">NSP M-1</strain>
    </source>
</reference>
<evidence type="ECO:0000259" key="1">
    <source>
        <dbReference type="Pfam" id="PF22205"/>
    </source>
</evidence>
<dbReference type="RefSeq" id="WP_053381757.1">
    <property type="nucleotide sequence ID" value="NZ_CP011801.1"/>
</dbReference>
<proteinExistence type="predicted"/>